<reference evidence="1 2" key="1">
    <citation type="submission" date="2019-04" db="EMBL/GenBank/DDBJ databases">
        <title>The CDC panel for molecular diagnostics of ciprofloxacin resistance and its use for research and clinical development.</title>
        <authorList>
            <person name="Liu H."/>
            <person name="Tang K."/>
            <person name="Pham C."/>
            <person name="Schmerer M."/>
        </authorList>
    </citation>
    <scope>NUCLEOTIDE SEQUENCE [LARGE SCALE GENOMIC DNA]</scope>
    <source>
        <strain evidence="1 2">LRRBGS_0742</strain>
    </source>
</reference>
<comment type="caution">
    <text evidence="1">The sequence shown here is derived from an EMBL/GenBank/DDBJ whole genome shotgun (WGS) entry which is preliminary data.</text>
</comment>
<organism evidence="1 2">
    <name type="scientific">Neisseria gonorrhoeae</name>
    <dbReference type="NCBI Taxonomy" id="485"/>
    <lineage>
        <taxon>Bacteria</taxon>
        <taxon>Pseudomonadati</taxon>
        <taxon>Pseudomonadota</taxon>
        <taxon>Betaproteobacteria</taxon>
        <taxon>Neisseriales</taxon>
        <taxon>Neisseriaceae</taxon>
        <taxon>Neisseria</taxon>
    </lineage>
</organism>
<sequence length="67" mass="7883">MLKIIAFSVCFYSRMPKINLPRNKIRLFGRIKYFFKSKNYIFHLGVLKINVDASFPELYIPLLQVGA</sequence>
<dbReference type="AlphaFoldDB" id="A0AAX2TQU4"/>
<dbReference type="Proteomes" id="UP000307092">
    <property type="component" value="Unassembled WGS sequence"/>
</dbReference>
<proteinExistence type="predicted"/>
<protein>
    <submittedName>
        <fullName evidence="1">Uncharacterized protein</fullName>
    </submittedName>
</protein>
<dbReference type="EMBL" id="SUQX01000007">
    <property type="protein sequence ID" value="TJX05878.1"/>
    <property type="molecule type" value="Genomic_DNA"/>
</dbReference>
<name>A0AAX2TQU4_NEIGO</name>
<evidence type="ECO:0000313" key="1">
    <source>
        <dbReference type="EMBL" id="TJX05878.1"/>
    </source>
</evidence>
<accession>A0AAX2TQU4</accession>
<gene>
    <name evidence="1" type="ORF">E8M63_05565</name>
</gene>
<evidence type="ECO:0000313" key="2">
    <source>
        <dbReference type="Proteomes" id="UP000307092"/>
    </source>
</evidence>